<keyword evidence="2" id="KW-1185">Reference proteome</keyword>
<protein>
    <submittedName>
        <fullName evidence="1">Uncharacterized protein</fullName>
    </submittedName>
</protein>
<organism evidence="1 2">
    <name type="scientific">Coprococcus aceti</name>
    <dbReference type="NCBI Taxonomy" id="2981786"/>
    <lineage>
        <taxon>Bacteria</taxon>
        <taxon>Bacillati</taxon>
        <taxon>Bacillota</taxon>
        <taxon>Clostridia</taxon>
        <taxon>Lachnospirales</taxon>
        <taxon>Lachnospiraceae</taxon>
        <taxon>Coprococcus</taxon>
    </lineage>
</organism>
<evidence type="ECO:0000313" key="2">
    <source>
        <dbReference type="Proteomes" id="UP001494672"/>
    </source>
</evidence>
<dbReference type="EMBL" id="JBBNGJ010000006">
    <property type="protein sequence ID" value="MEQ2593119.1"/>
    <property type="molecule type" value="Genomic_DNA"/>
</dbReference>
<sequence>MIKTRDFLGAKTKMKSLISIVNEYDYEDISKAIYCVCVCVNNRSVLESTLSLNWALAEHSHKGNKKIENYDDFKSFFRSIESIIKPSDYDDAYVEDYGEVFIEVFGKKYSVIVGTGHNMVFACLQFLPILACELNKKDELIKVMTYNSFIIDFLKESNIKDGKYGARLVLPSEALFIKVSELFDNLDINTLKSVDNILKSDYIEKKHFIETERGITPLANTSLLMDLYDLWYKSIPDKAKLVDRMLTGVAYNLSKLETDETINFLCPVGFSNSREKPNFEYQFPFVLVSSKAIIFAVNKDDYSNGELKKVINEIISAKNKDSLFLFELYSRSKDGKCRGITVLKCSDIKFMIYDAWANPSEKHILTRTGDEKYYYCTALDIVYYILFMDDIDELLDYFYFIKGENNSQILGHGGDASTFLAWKNADHVFEKGAIKYSLINVGFDTENEYVVDYYCKKLKDFPLGRGDYILDNPFSWKITPKENGFYEYVQKGKAGFGGLYRIFQNNCYFFFPHNVKFYPDINEYLKYKDAIFMIEDLIQRMMISVKDIIESCSELDGCAVQVMMMPESYARKSDPSGRLLAQERSYVKSDSIISNRKICIRFVPIVDKLFEDISKVKDRTVEVVFFMELMQPLKKYCSDFYSQLGKHMESIKSEKKEVSAISFSVDYTWKQEQESIFRVEDSAYIAVRKHIAEVCYNAGISSGSYYGKHANAVVRTIQKELIEDFEKEVRKYDYLKLFERCLADYSTLLHEIMIHRKRYNSFGDMKDEVRAKVSQDIIKQREEAKHDLRTVSYLLETTLFNSRRGHVILSAENYQYLLAYANWLVVLSDNADMCYFTDDEVYIKVSGEYIIDVESNRESDQTLGEELAKRMYDNPGRFERDRSADEKFFEKIKQAFARDTGVPLEVFLKLMFYLETGGNIGSELYHRANTLCFWKEDIIDDYCSVQNVSKKLAEKALQLLSINPKRLKTKNNKTDFYLPIGDKEKRCDRYEVNPVYEYDDMIIYSPVAIHFLRDYWENSLFEFCMPYEIGLPSTKNVVTDWKRVYEKKIVFDLENVFKDNGFIVRSNFELKNLDKKKYPQYLGDYDLFAVNLQAKEIWIIECKVIEKVETFYEMYRQQNRFFKENKYDEKFQRRIDFLNANYAEVIRDLKLPIEKYNIKPYMCVNKVFVSRYKKITFPILSYQEMVAEIGKENRLLLSNEVL</sequence>
<dbReference type="Proteomes" id="UP001494672">
    <property type="component" value="Unassembled WGS sequence"/>
</dbReference>
<reference evidence="1 2" key="1">
    <citation type="submission" date="2024-04" db="EMBL/GenBank/DDBJ databases">
        <title>Human intestinal bacterial collection.</title>
        <authorList>
            <person name="Pauvert C."/>
            <person name="Hitch T.C.A."/>
            <person name="Clavel T."/>
        </authorList>
    </citation>
    <scope>NUCLEOTIDE SEQUENCE [LARGE SCALE GENOMIC DNA]</scope>
    <source>
        <strain evidence="1 2">CLA-AA-H181</strain>
    </source>
</reference>
<comment type="caution">
    <text evidence="1">The sequence shown here is derived from an EMBL/GenBank/DDBJ whole genome shotgun (WGS) entry which is preliminary data.</text>
</comment>
<proteinExistence type="predicted"/>
<dbReference type="RefSeq" id="WP_173795877.1">
    <property type="nucleotide sequence ID" value="NZ_JBBNGJ010000006.1"/>
</dbReference>
<gene>
    <name evidence="1" type="ORF">AAAU18_09395</name>
</gene>
<accession>A0ABV1IA76</accession>
<name>A0ABV1IA76_9FIRM</name>
<evidence type="ECO:0000313" key="1">
    <source>
        <dbReference type="EMBL" id="MEQ2593119.1"/>
    </source>
</evidence>